<accession>A0A7G2JVN3</accession>
<gene>
    <name evidence="2" type="ORF">HJIV1gp10</name>
</gene>
<feature type="region of interest" description="Disordered" evidence="1">
    <location>
        <begin position="373"/>
        <end position="413"/>
    </location>
</feature>
<proteinExistence type="predicted"/>
<feature type="compositionally biased region" description="Basic and acidic residues" evidence="1">
    <location>
        <begin position="441"/>
        <end position="454"/>
    </location>
</feature>
<evidence type="ECO:0000313" key="2">
    <source>
        <dbReference type="EMBL" id="DAC85288.1"/>
    </source>
</evidence>
<feature type="region of interest" description="Disordered" evidence="1">
    <location>
        <begin position="1"/>
        <end position="28"/>
    </location>
</feature>
<dbReference type="Proteomes" id="UP000516087">
    <property type="component" value="Segment"/>
</dbReference>
<feature type="compositionally biased region" description="Acidic residues" evidence="1">
    <location>
        <begin position="1"/>
        <end position="12"/>
    </location>
</feature>
<feature type="compositionally biased region" description="Acidic residues" evidence="1">
    <location>
        <begin position="375"/>
        <end position="409"/>
    </location>
</feature>
<sequence>MTTDTDSNDDTELYSTVGPDIAASQEDREQAARIIDVIESLDTLTKEDIIDEYERKYPNTKTFNDERTTGGLEKKYRPAALDLPGFGEKRETCGKPIPHVCDCCGEMVKIGRTCSQSMCPRCAPKWVLKTAPGIVNNIMGAARMMSANNDYDAVYKHHAVLSPPEDLYIDAENPEQELISLAQEFMAEIDMQGIALYHPWTGQPTEDDEGDDAVLNEAEDFEQNHDDDIGEWKERLFEGRDWYGDVREELQHRPHIHLIGACPWFPGGDVTKLVNAETDWVIHRITGKREGNSPISLGGIRDVARAVVYALSHVAIDTREDGKGGDHNKYIYGKKGKEFLNADDRDLEEAKAKCNAVAPLLLGIEKMEASCREEIPEEETDHDSDPADEDALDDLEDDAETSSTDEDEISMATCHGNLVSIDRADFVDDEEWRSKALFADEAVRAKQEWEEKGGWEGWLERQTGQARLPTDGAESVDSPPPG</sequence>
<evidence type="ECO:0000256" key="1">
    <source>
        <dbReference type="SAM" id="MobiDB-lite"/>
    </source>
</evidence>
<name>A0A7G2JVN3_9VIRU</name>
<keyword evidence="3" id="KW-1185">Reference proteome</keyword>
<dbReference type="EMBL" id="BK013338">
    <property type="protein sequence ID" value="DAC85288.1"/>
    <property type="molecule type" value="Genomic_DNA"/>
</dbReference>
<evidence type="ECO:0000313" key="3">
    <source>
        <dbReference type="Proteomes" id="UP000516087"/>
    </source>
</evidence>
<reference evidence="2 3" key="1">
    <citation type="journal article" date="2020" name="J. Virol.">
        <title>ORF4 of the Temperate Archaeal Virus SNJ1 Governs the Lysis-Lysogeny Switch and Superinfection Immunity.</title>
        <authorList>
            <person name="Chen B."/>
            <person name="Chen Z."/>
            <person name="Wang Y."/>
            <person name="Gong H."/>
            <person name="Sima L."/>
            <person name="Wang J."/>
            <person name="Ouyang S."/>
            <person name="Gan W."/>
            <person name="Krupovic M."/>
            <person name="Chen X."/>
            <person name="Du S."/>
        </authorList>
    </citation>
    <scope>NUCLEOTIDE SEQUENCE [LARGE SCALE GENOMIC DNA]</scope>
    <source>
        <strain evidence="2">A29</strain>
    </source>
</reference>
<protein>
    <submittedName>
        <fullName evidence="2">Rolling-circle replication initiation protein RepA</fullName>
    </submittedName>
</protein>
<feature type="region of interest" description="Disordered" evidence="1">
    <location>
        <begin position="439"/>
        <end position="482"/>
    </location>
</feature>
<organism evidence="2 3">
    <name type="scientific">Haloterrigena jeotgali icosahedral virus 1</name>
    <dbReference type="NCBI Taxonomy" id="2766528"/>
    <lineage>
        <taxon>Viruses</taxon>
        <taxon>Singelaviria</taxon>
        <taxon>Helvetiavirae</taxon>
        <taxon>Dividoviricota</taxon>
        <taxon>Laserviricetes</taxon>
        <taxon>Halopanivirales</taxon>
        <taxon>Simuloviridae</taxon>
        <taxon>Yingchengvirus</taxon>
        <taxon>Yingchengvirus koreaense</taxon>
        <taxon>Yingchengvirus HJIV1</taxon>
    </lineage>
</organism>